<sequence>MLLLFFNLDRVSYILLQAKITYIYLATIQLEMLQYPHPLVLGLESLNMVKIHKEMPLSHSA</sequence>
<organism evidence="1">
    <name type="scientific">Arundo donax</name>
    <name type="common">Giant reed</name>
    <name type="synonym">Donax arundinaceus</name>
    <dbReference type="NCBI Taxonomy" id="35708"/>
    <lineage>
        <taxon>Eukaryota</taxon>
        <taxon>Viridiplantae</taxon>
        <taxon>Streptophyta</taxon>
        <taxon>Embryophyta</taxon>
        <taxon>Tracheophyta</taxon>
        <taxon>Spermatophyta</taxon>
        <taxon>Magnoliopsida</taxon>
        <taxon>Liliopsida</taxon>
        <taxon>Poales</taxon>
        <taxon>Poaceae</taxon>
        <taxon>PACMAD clade</taxon>
        <taxon>Arundinoideae</taxon>
        <taxon>Arundineae</taxon>
        <taxon>Arundo</taxon>
    </lineage>
</organism>
<evidence type="ECO:0000313" key="1">
    <source>
        <dbReference type="EMBL" id="JAD84568.1"/>
    </source>
</evidence>
<dbReference type="EMBL" id="GBRH01213327">
    <property type="protein sequence ID" value="JAD84568.1"/>
    <property type="molecule type" value="Transcribed_RNA"/>
</dbReference>
<reference evidence="1" key="2">
    <citation type="journal article" date="2015" name="Data Brief">
        <title>Shoot transcriptome of the giant reed, Arundo donax.</title>
        <authorList>
            <person name="Barrero R.A."/>
            <person name="Guerrero F.D."/>
            <person name="Moolhuijzen P."/>
            <person name="Goolsby J.A."/>
            <person name="Tidwell J."/>
            <person name="Bellgard S.E."/>
            <person name="Bellgard M.I."/>
        </authorList>
    </citation>
    <scope>NUCLEOTIDE SEQUENCE</scope>
    <source>
        <tissue evidence="1">Shoot tissue taken approximately 20 cm above the soil surface</tissue>
    </source>
</reference>
<accession>A0A0A9DD08</accession>
<dbReference type="AlphaFoldDB" id="A0A0A9DD08"/>
<proteinExistence type="predicted"/>
<protein>
    <submittedName>
        <fullName evidence="1">Uncharacterized protein</fullName>
    </submittedName>
</protein>
<reference evidence="1" key="1">
    <citation type="submission" date="2014-09" db="EMBL/GenBank/DDBJ databases">
        <authorList>
            <person name="Magalhaes I.L.F."/>
            <person name="Oliveira U."/>
            <person name="Santos F.R."/>
            <person name="Vidigal T.H.D.A."/>
            <person name="Brescovit A.D."/>
            <person name="Santos A.J."/>
        </authorList>
    </citation>
    <scope>NUCLEOTIDE SEQUENCE</scope>
    <source>
        <tissue evidence="1">Shoot tissue taken approximately 20 cm above the soil surface</tissue>
    </source>
</reference>
<name>A0A0A9DD08_ARUDO</name>